<comment type="similarity">
    <text evidence="1">Belongs to the ABC transporter superfamily.</text>
</comment>
<evidence type="ECO:0000256" key="2">
    <source>
        <dbReference type="ARBA" id="ARBA00022448"/>
    </source>
</evidence>
<keyword evidence="2" id="KW-0813">Transport</keyword>
<reference evidence="6 7" key="1">
    <citation type="journal article" date="2011" name="BMC Genomics">
        <title>Insight into cross-talk between intra-amoebal pathogens.</title>
        <authorList>
            <person name="Gimenez G."/>
            <person name="Bertelli C."/>
            <person name="Moliner C."/>
            <person name="Robert C."/>
            <person name="Raoult D."/>
            <person name="Fournier P.E."/>
            <person name="Greub G."/>
        </authorList>
    </citation>
    <scope>NUCLEOTIDE SEQUENCE [LARGE SCALE GENOMIC DNA]</scope>
    <source>
        <strain evidence="6 7">LLAP12</strain>
    </source>
</reference>
<dbReference type="CDD" id="cd03220">
    <property type="entry name" value="ABC_KpsT_Wzt"/>
    <property type="match status" value="1"/>
</dbReference>
<dbReference type="PANTHER" id="PTHR46743:SF2">
    <property type="entry name" value="TEICHOIC ACIDS EXPORT ATP-BINDING PROTEIN TAGH"/>
    <property type="match status" value="1"/>
</dbReference>
<accession>G9ETV5</accession>
<dbReference type="Pfam" id="PF00005">
    <property type="entry name" value="ABC_tran"/>
    <property type="match status" value="1"/>
</dbReference>
<dbReference type="SMART" id="SM00382">
    <property type="entry name" value="AAA"/>
    <property type="match status" value="1"/>
</dbReference>
<dbReference type="Gene3D" id="3.40.50.300">
    <property type="entry name" value="P-loop containing nucleotide triphosphate hydrolases"/>
    <property type="match status" value="1"/>
</dbReference>
<dbReference type="GO" id="GO:0016887">
    <property type="term" value="F:ATP hydrolysis activity"/>
    <property type="evidence" value="ECO:0007669"/>
    <property type="project" value="InterPro"/>
</dbReference>
<dbReference type="Proteomes" id="UP000002770">
    <property type="component" value="Unassembled WGS sequence"/>
</dbReference>
<evidence type="ECO:0000256" key="4">
    <source>
        <dbReference type="ARBA" id="ARBA00022840"/>
    </source>
</evidence>
<dbReference type="GO" id="GO:0016020">
    <property type="term" value="C:membrane"/>
    <property type="evidence" value="ECO:0007669"/>
    <property type="project" value="InterPro"/>
</dbReference>
<proteinExistence type="inferred from homology"/>
<protein>
    <recommendedName>
        <fullName evidence="5">ABC transporter domain-containing protein</fullName>
    </recommendedName>
</protein>
<dbReference type="GO" id="GO:0140359">
    <property type="term" value="F:ABC-type transporter activity"/>
    <property type="evidence" value="ECO:0007669"/>
    <property type="project" value="InterPro"/>
</dbReference>
<dbReference type="EMBL" id="JH413848">
    <property type="protein sequence ID" value="EHL29306.1"/>
    <property type="molecule type" value="Genomic_DNA"/>
</dbReference>
<name>G9ETV5_9GAMM</name>
<evidence type="ECO:0000313" key="7">
    <source>
        <dbReference type="Proteomes" id="UP000002770"/>
    </source>
</evidence>
<dbReference type="PROSITE" id="PS50893">
    <property type="entry name" value="ABC_TRANSPORTER_2"/>
    <property type="match status" value="1"/>
</dbReference>
<dbReference type="InterPro" id="IPR027417">
    <property type="entry name" value="P-loop_NTPase"/>
</dbReference>
<organism evidence="6 7">
    <name type="scientific">Legionella drancourtii LLAP12</name>
    <dbReference type="NCBI Taxonomy" id="658187"/>
    <lineage>
        <taxon>Bacteria</taxon>
        <taxon>Pseudomonadati</taxon>
        <taxon>Pseudomonadota</taxon>
        <taxon>Gammaproteobacteria</taxon>
        <taxon>Legionellales</taxon>
        <taxon>Legionellaceae</taxon>
        <taxon>Legionella</taxon>
    </lineage>
</organism>
<feature type="domain" description="ABC transporter" evidence="5">
    <location>
        <begin position="22"/>
        <end position="242"/>
    </location>
</feature>
<dbReference type="SUPFAM" id="SSF52540">
    <property type="entry name" value="P-loop containing nucleoside triphosphate hydrolases"/>
    <property type="match status" value="1"/>
</dbReference>
<evidence type="ECO:0000256" key="3">
    <source>
        <dbReference type="ARBA" id="ARBA00022741"/>
    </source>
</evidence>
<dbReference type="InterPro" id="IPR003439">
    <property type="entry name" value="ABC_transporter-like_ATP-bd"/>
</dbReference>
<dbReference type="InterPro" id="IPR003593">
    <property type="entry name" value="AAA+_ATPase"/>
</dbReference>
<dbReference type="HOGENOM" id="CLU_000604_1_2_6"/>
<sequence length="242" mass="26614">MNYSITLNSATVDYPPANMQQAGLASLFSRQVNTGYRALSDINLHISQGERVGLIGLNGAGKSTLLKVMANIYHPTSGSCRVNGRVCPLFELATGFEMDMSGWANIQIRAKLLGMSSYEIKEKMPEIAAFTELGDFLNYPVRAYSAGMFIRLAFATSTAITPEILLLDEVVGAGDISFTKKASQRMESFMEKGQILVLATHSPDLLGRFCERTIWLNKGLVMMDGATQDVWKEYIKYSAQAV</sequence>
<keyword evidence="3" id="KW-0547">Nucleotide-binding</keyword>
<gene>
    <name evidence="6" type="ORF">LDG_8741</name>
</gene>
<dbReference type="AlphaFoldDB" id="G9ETV5"/>
<dbReference type="InterPro" id="IPR050683">
    <property type="entry name" value="Bact_Polysacc_Export_ATP-bd"/>
</dbReference>
<evidence type="ECO:0000313" key="6">
    <source>
        <dbReference type="EMBL" id="EHL29306.1"/>
    </source>
</evidence>
<evidence type="ECO:0000259" key="5">
    <source>
        <dbReference type="PROSITE" id="PS50893"/>
    </source>
</evidence>
<dbReference type="RefSeq" id="WP_006872609.1">
    <property type="nucleotide sequence ID" value="NZ_JH413848.1"/>
</dbReference>
<dbReference type="OrthoDB" id="9778870at2"/>
<dbReference type="eggNOG" id="COG1134">
    <property type="taxonomic scope" value="Bacteria"/>
</dbReference>
<dbReference type="InterPro" id="IPR015860">
    <property type="entry name" value="ABC_transpr_TagH-like"/>
</dbReference>
<keyword evidence="4" id="KW-0067">ATP-binding</keyword>
<evidence type="ECO:0000256" key="1">
    <source>
        <dbReference type="ARBA" id="ARBA00005417"/>
    </source>
</evidence>
<dbReference type="STRING" id="658187.LDG_8741"/>
<dbReference type="InParanoid" id="G9ETV5"/>
<dbReference type="PANTHER" id="PTHR46743">
    <property type="entry name" value="TEICHOIC ACIDS EXPORT ATP-BINDING PROTEIN TAGH"/>
    <property type="match status" value="1"/>
</dbReference>
<dbReference type="GO" id="GO:0005524">
    <property type="term" value="F:ATP binding"/>
    <property type="evidence" value="ECO:0007669"/>
    <property type="project" value="UniProtKB-KW"/>
</dbReference>
<keyword evidence="7" id="KW-1185">Reference proteome</keyword>